<proteinExistence type="inferred from homology"/>
<feature type="transmembrane region" description="Helical" evidence="10">
    <location>
        <begin position="166"/>
        <end position="192"/>
    </location>
</feature>
<comment type="similarity">
    <text evidence="2 10">Belongs to the Casparian strip membrane proteins (CASP) family.</text>
</comment>
<dbReference type="GO" id="GO:0005886">
    <property type="term" value="C:plasma membrane"/>
    <property type="evidence" value="ECO:0007669"/>
    <property type="project" value="UniProtKB-SubCell"/>
</dbReference>
<evidence type="ECO:0000256" key="2">
    <source>
        <dbReference type="ARBA" id="ARBA00007651"/>
    </source>
</evidence>
<dbReference type="EMBL" id="AP019302">
    <property type="protein sequence ID" value="BBH05232.1"/>
    <property type="molecule type" value="Genomic_DNA"/>
</dbReference>
<evidence type="ECO:0000256" key="3">
    <source>
        <dbReference type="ARBA" id="ARBA00011489"/>
    </source>
</evidence>
<keyword evidence="7 10" id="KW-0472">Membrane</keyword>
<evidence type="ECO:0000256" key="4">
    <source>
        <dbReference type="ARBA" id="ARBA00022475"/>
    </source>
</evidence>
<feature type="transmembrane region" description="Helical" evidence="10">
    <location>
        <begin position="204"/>
        <end position="229"/>
    </location>
</feature>
<keyword evidence="8" id="KW-0961">Cell wall biogenesis/degradation</keyword>
<evidence type="ECO:0000256" key="10">
    <source>
        <dbReference type="RuleBase" id="RU361233"/>
    </source>
</evidence>
<keyword evidence="5 10" id="KW-0812">Transmembrane</keyword>
<evidence type="ECO:0000259" key="11">
    <source>
        <dbReference type="Pfam" id="PF04535"/>
    </source>
</evidence>
<evidence type="ECO:0000256" key="9">
    <source>
        <dbReference type="ARBA" id="ARBA00025302"/>
    </source>
</evidence>
<evidence type="ECO:0000256" key="7">
    <source>
        <dbReference type="ARBA" id="ARBA00023136"/>
    </source>
</evidence>
<comment type="subcellular location">
    <subcellularLocation>
        <location evidence="1 10">Cell membrane</location>
        <topology evidence="1 10">Multi-pass membrane protein</topology>
    </subcellularLocation>
</comment>
<sequence>MRFMMYTLKQRAKLTNPLTINLSSHIISLYKTRISQHPFAQIHSIPSPLNNLITETSHILHSNMESKKSDEAAISSDAKANYDAKGKAVEGAPPPPPPPVVVTTKATKIRNIRGKKGLAIIDIVLRLGAGSAALAAAYIAGNTEQILPFFTQFFQFHAQYNDLPTFTFFVAANAVAVGYIAFSLPFSIVCIVRPHAIGPRLLLVFLDTVMVALVMSAAGASSAIVYLAHNGNLNSNWLAICMQYNDFCQALSGALVASFVAAVFFILLVVNSTFALKRK</sequence>
<evidence type="ECO:0000256" key="8">
    <source>
        <dbReference type="ARBA" id="ARBA00023316"/>
    </source>
</evidence>
<gene>
    <name evidence="12" type="ORF">Prudu_016565</name>
</gene>
<dbReference type="NCBIfam" id="TIGR01569">
    <property type="entry name" value="A_tha_TIGR01569"/>
    <property type="match status" value="1"/>
</dbReference>
<comment type="subunit">
    <text evidence="3 10">Homodimer and heterodimers.</text>
</comment>
<organism evidence="12">
    <name type="scientific">Prunus dulcis</name>
    <name type="common">Almond</name>
    <name type="synonym">Amygdalus dulcis</name>
    <dbReference type="NCBI Taxonomy" id="3755"/>
    <lineage>
        <taxon>Eukaryota</taxon>
        <taxon>Viridiplantae</taxon>
        <taxon>Streptophyta</taxon>
        <taxon>Embryophyta</taxon>
        <taxon>Tracheophyta</taxon>
        <taxon>Spermatophyta</taxon>
        <taxon>Magnoliopsida</taxon>
        <taxon>eudicotyledons</taxon>
        <taxon>Gunneridae</taxon>
        <taxon>Pentapetalae</taxon>
        <taxon>rosids</taxon>
        <taxon>fabids</taxon>
        <taxon>Rosales</taxon>
        <taxon>Rosaceae</taxon>
        <taxon>Amygdaloideae</taxon>
        <taxon>Amygdaleae</taxon>
        <taxon>Prunus</taxon>
    </lineage>
</organism>
<name>A0A4Y1RLK3_PRUDU</name>
<evidence type="ECO:0000256" key="6">
    <source>
        <dbReference type="ARBA" id="ARBA00022989"/>
    </source>
</evidence>
<keyword evidence="4 10" id="KW-1003">Cell membrane</keyword>
<dbReference type="AlphaFoldDB" id="A0A4Y1RLK3"/>
<dbReference type="InterPro" id="IPR006702">
    <property type="entry name" value="CASP_dom"/>
</dbReference>
<reference evidence="12" key="1">
    <citation type="journal article" date="2019" name="Science">
        <title>Mutation of a bHLH transcription factor allowed almond domestication.</title>
        <authorList>
            <person name="Sanchez-Perez R."/>
            <person name="Pavan S."/>
            <person name="Mazzeo R."/>
            <person name="Moldovan C."/>
            <person name="Aiese Cigliano R."/>
            <person name="Del Cueto J."/>
            <person name="Ricciardi F."/>
            <person name="Lotti C."/>
            <person name="Ricciardi L."/>
            <person name="Dicenta F."/>
            <person name="Lopez-Marques R.L."/>
            <person name="Lindberg Moller B."/>
        </authorList>
    </citation>
    <scope>NUCLEOTIDE SEQUENCE</scope>
</reference>
<dbReference type="InterPro" id="IPR044173">
    <property type="entry name" value="CASPL"/>
</dbReference>
<evidence type="ECO:0000256" key="5">
    <source>
        <dbReference type="ARBA" id="ARBA00022692"/>
    </source>
</evidence>
<feature type="transmembrane region" description="Helical" evidence="10">
    <location>
        <begin position="118"/>
        <end position="140"/>
    </location>
</feature>
<dbReference type="InterPro" id="IPR006459">
    <property type="entry name" value="CASP/CASPL"/>
</dbReference>
<feature type="transmembrane region" description="Helical" evidence="10">
    <location>
        <begin position="249"/>
        <end position="270"/>
    </location>
</feature>
<dbReference type="PANTHER" id="PTHR36488">
    <property type="entry name" value="CASP-LIKE PROTEIN 1U1"/>
    <property type="match status" value="1"/>
</dbReference>
<comment type="function">
    <text evidence="9">Regulates membrane-cell wall junctions and localized cell wall deposition. Required for establishment of the Casparian strip membrane domain (CSD) and the subsequent formation of Casparian strips, a cell wall modification of the root endodermis that determines an apoplastic barrier between the intraorganismal apoplasm and the extraorganismal apoplasm and prevents lateral diffusion.</text>
</comment>
<evidence type="ECO:0000256" key="1">
    <source>
        <dbReference type="ARBA" id="ARBA00004651"/>
    </source>
</evidence>
<evidence type="ECO:0000313" key="12">
    <source>
        <dbReference type="EMBL" id="BBH05232.1"/>
    </source>
</evidence>
<dbReference type="PANTHER" id="PTHR36488:SF11">
    <property type="entry name" value="CASP-LIKE PROTEIN"/>
    <property type="match status" value="1"/>
</dbReference>
<accession>A0A4Y1RLK3</accession>
<protein>
    <recommendedName>
        <fullName evidence="10">CASP-like protein</fullName>
    </recommendedName>
</protein>
<keyword evidence="6 10" id="KW-1133">Transmembrane helix</keyword>
<dbReference type="Pfam" id="PF04535">
    <property type="entry name" value="CASP_dom"/>
    <property type="match status" value="1"/>
</dbReference>
<feature type="domain" description="Casparian strip membrane protein" evidence="11">
    <location>
        <begin position="116"/>
        <end position="264"/>
    </location>
</feature>
<dbReference type="GO" id="GO:0071555">
    <property type="term" value="P:cell wall organization"/>
    <property type="evidence" value="ECO:0007669"/>
    <property type="project" value="UniProtKB-KW"/>
</dbReference>